<name>A0ABD1YWB9_9MARC</name>
<dbReference type="GO" id="GO:0005794">
    <property type="term" value="C:Golgi apparatus"/>
    <property type="evidence" value="ECO:0007669"/>
    <property type="project" value="UniProtKB-ARBA"/>
</dbReference>
<sequence>MVYLATFEELQSVWQPEPPTGPSPKKLTLADGETWWYMGRGGVLLLQKLLQIGIFMCFLVACYTAWSFHEMDLDFIPFLLECSWGRAVVGKGSNDETFWCDRLDKRSDVCFVRGNVLLYTGNISDVVLRTSNPRTAECQQMEIIRPYTRKWEPTTMASVEPVTLRVEGPPNRSRLRRLDLTACDVRHSVAAVLFSTGGFTGNPYHDFQDVLIPLYVTSQHWRGEVVFVINDLRWWWVERWGDVLQQLTKYPIIYTDQDTRSHCFPEMTIGLYVHQELGIDSARMLNGESMLDFQNVLGRALGRPCRELEAVPKDHSLQLLSKSMDPGVALGDGTTNITRQLRLLIVGRTENRLLLNEKQIIRLANSLGFKTQVLTPTGRVQVRRIYSTFHESDVVVGVHGAGLAHIVFMKRRAVFLQIVPLGTNWPSEHYYKQPAMDLGLQYVEYAIQPKESSLSQKYGYDHPIVNNPSRFTSKGWATIKQIYLSNQNLRLNLKRLRGTLLEAKVKALAASLTEGTDSLACL</sequence>
<dbReference type="Pfam" id="PF04577">
    <property type="entry name" value="Glyco_transf_61"/>
    <property type="match status" value="1"/>
</dbReference>
<evidence type="ECO:0000256" key="2">
    <source>
        <dbReference type="ARBA" id="ARBA00022679"/>
    </source>
</evidence>
<feature type="domain" description="Glycosyltransferase 61 catalytic" evidence="4">
    <location>
        <begin position="335"/>
        <end position="414"/>
    </location>
</feature>
<gene>
    <name evidence="5" type="ORF">R1flu_006188</name>
</gene>
<accession>A0ABD1YWB9</accession>
<evidence type="ECO:0000259" key="4">
    <source>
        <dbReference type="Pfam" id="PF04577"/>
    </source>
</evidence>
<keyword evidence="3" id="KW-0325">Glycoprotein</keyword>
<keyword evidence="6" id="KW-1185">Reference proteome</keyword>
<proteinExistence type="predicted"/>
<dbReference type="PANTHER" id="PTHR20961:SF124">
    <property type="entry name" value="GLYCOSYLTRANSFERASE"/>
    <property type="match status" value="1"/>
</dbReference>
<dbReference type="InterPro" id="IPR007657">
    <property type="entry name" value="Glycosyltransferase_61"/>
</dbReference>
<evidence type="ECO:0000313" key="6">
    <source>
        <dbReference type="Proteomes" id="UP001605036"/>
    </source>
</evidence>
<dbReference type="GO" id="GO:0016763">
    <property type="term" value="F:pentosyltransferase activity"/>
    <property type="evidence" value="ECO:0007669"/>
    <property type="project" value="UniProtKB-ARBA"/>
</dbReference>
<protein>
    <recommendedName>
        <fullName evidence="4">Glycosyltransferase 61 catalytic domain-containing protein</fullName>
    </recommendedName>
</protein>
<keyword evidence="1" id="KW-0328">Glycosyltransferase</keyword>
<evidence type="ECO:0000313" key="5">
    <source>
        <dbReference type="EMBL" id="KAL2634709.1"/>
    </source>
</evidence>
<reference evidence="5 6" key="1">
    <citation type="submission" date="2024-09" db="EMBL/GenBank/DDBJ databases">
        <title>Chromosome-scale assembly of Riccia fluitans.</title>
        <authorList>
            <person name="Paukszto L."/>
            <person name="Sawicki J."/>
            <person name="Karawczyk K."/>
            <person name="Piernik-Szablinska J."/>
            <person name="Szczecinska M."/>
            <person name="Mazdziarz M."/>
        </authorList>
    </citation>
    <scope>NUCLEOTIDE SEQUENCE [LARGE SCALE GENOMIC DNA]</scope>
    <source>
        <strain evidence="5">Rf_01</strain>
        <tissue evidence="5">Aerial parts of the thallus</tissue>
    </source>
</reference>
<dbReference type="Proteomes" id="UP001605036">
    <property type="component" value="Unassembled WGS sequence"/>
</dbReference>
<comment type="caution">
    <text evidence="5">The sequence shown here is derived from an EMBL/GenBank/DDBJ whole genome shotgun (WGS) entry which is preliminary data.</text>
</comment>
<dbReference type="InterPro" id="IPR049625">
    <property type="entry name" value="Glyco_transf_61_cat"/>
</dbReference>
<dbReference type="AlphaFoldDB" id="A0ABD1YWB9"/>
<dbReference type="EMBL" id="JBHFFA010000003">
    <property type="protein sequence ID" value="KAL2634709.1"/>
    <property type="molecule type" value="Genomic_DNA"/>
</dbReference>
<evidence type="ECO:0000256" key="1">
    <source>
        <dbReference type="ARBA" id="ARBA00022676"/>
    </source>
</evidence>
<organism evidence="5 6">
    <name type="scientific">Riccia fluitans</name>
    <dbReference type="NCBI Taxonomy" id="41844"/>
    <lineage>
        <taxon>Eukaryota</taxon>
        <taxon>Viridiplantae</taxon>
        <taxon>Streptophyta</taxon>
        <taxon>Embryophyta</taxon>
        <taxon>Marchantiophyta</taxon>
        <taxon>Marchantiopsida</taxon>
        <taxon>Marchantiidae</taxon>
        <taxon>Marchantiales</taxon>
        <taxon>Ricciaceae</taxon>
        <taxon>Riccia</taxon>
    </lineage>
</organism>
<keyword evidence="2" id="KW-0808">Transferase</keyword>
<evidence type="ECO:0000256" key="3">
    <source>
        <dbReference type="ARBA" id="ARBA00023180"/>
    </source>
</evidence>
<dbReference type="PANTHER" id="PTHR20961">
    <property type="entry name" value="GLYCOSYLTRANSFERASE"/>
    <property type="match status" value="1"/>
</dbReference>